<dbReference type="Pfam" id="PF00562">
    <property type="entry name" value="RNA_pol_Rpb2_6"/>
    <property type="match status" value="1"/>
</dbReference>
<evidence type="ECO:0000259" key="7">
    <source>
        <dbReference type="Pfam" id="PF00562"/>
    </source>
</evidence>
<dbReference type="InterPro" id="IPR015712">
    <property type="entry name" value="DNA-dir_RNA_pol_su2"/>
</dbReference>
<reference evidence="8" key="1">
    <citation type="submission" date="2019-03" db="EMBL/GenBank/DDBJ databases">
        <authorList>
            <person name="Mank J."/>
            <person name="Almeida P."/>
        </authorList>
    </citation>
    <scope>NUCLEOTIDE SEQUENCE</scope>
    <source>
        <strain evidence="8">78183</strain>
    </source>
</reference>
<evidence type="ECO:0000256" key="5">
    <source>
        <dbReference type="ARBA" id="ARBA00022695"/>
    </source>
</evidence>
<gene>
    <name evidence="8" type="ORF">SVIM_LOCUS410262</name>
</gene>
<evidence type="ECO:0000256" key="2">
    <source>
        <dbReference type="ARBA" id="ARBA00012418"/>
    </source>
</evidence>
<evidence type="ECO:0000256" key="6">
    <source>
        <dbReference type="ARBA" id="ARBA00023163"/>
    </source>
</evidence>
<protein>
    <recommendedName>
        <fullName evidence="2">DNA-directed RNA polymerase</fullName>
        <ecNumber evidence="2">2.7.7.6</ecNumber>
    </recommendedName>
</protein>
<name>A0A6N2MTJ5_SALVM</name>
<dbReference type="GO" id="GO:0003899">
    <property type="term" value="F:DNA-directed RNA polymerase activity"/>
    <property type="evidence" value="ECO:0007669"/>
    <property type="project" value="UniProtKB-EC"/>
</dbReference>
<dbReference type="GO" id="GO:0006351">
    <property type="term" value="P:DNA-templated transcription"/>
    <property type="evidence" value="ECO:0007669"/>
    <property type="project" value="InterPro"/>
</dbReference>
<keyword evidence="3" id="KW-0240">DNA-directed RNA polymerase</keyword>
<dbReference type="AlphaFoldDB" id="A0A6N2MTJ5"/>
<keyword evidence="5" id="KW-0548">Nucleotidyltransferase</keyword>
<dbReference type="InterPro" id="IPR014724">
    <property type="entry name" value="RNA_pol_RPB2_OB-fold"/>
</dbReference>
<sequence>MQCCQSQSCVSGQNAIVVVNVHMGYNQEDSLVKNRASLERGMFHSEHIRSYKAGVDNKELTDKRRKSEDSITFGKIQSKIGRVDSLDNDGFPFIGANIQSGDIVIGKCVESGTDHSELPSPYLELDVFEVPTPLALGSN</sequence>
<keyword evidence="6" id="KW-0804">Transcription</keyword>
<dbReference type="GO" id="GO:0000428">
    <property type="term" value="C:DNA-directed RNA polymerase complex"/>
    <property type="evidence" value="ECO:0007669"/>
    <property type="project" value="UniProtKB-KW"/>
</dbReference>
<evidence type="ECO:0000313" key="8">
    <source>
        <dbReference type="EMBL" id="VFU56860.1"/>
    </source>
</evidence>
<evidence type="ECO:0000256" key="4">
    <source>
        <dbReference type="ARBA" id="ARBA00022679"/>
    </source>
</evidence>
<dbReference type="PANTHER" id="PTHR20856">
    <property type="entry name" value="DNA-DIRECTED RNA POLYMERASE I SUBUNIT 2"/>
    <property type="match status" value="1"/>
</dbReference>
<dbReference type="InterPro" id="IPR007120">
    <property type="entry name" value="DNA-dir_RNAP_su2_dom"/>
</dbReference>
<dbReference type="Gene3D" id="2.40.270.10">
    <property type="entry name" value="DNA-directed RNA polymerase, subunit 2, domain 6"/>
    <property type="match status" value="1"/>
</dbReference>
<feature type="domain" description="DNA-directed RNA polymerase subunit 2 hybrid-binding" evidence="7">
    <location>
        <begin position="3"/>
        <end position="111"/>
    </location>
</feature>
<dbReference type="Gene3D" id="2.40.50.150">
    <property type="match status" value="1"/>
</dbReference>
<proteinExistence type="inferred from homology"/>
<comment type="similarity">
    <text evidence="1">Belongs to the RNA polymerase beta chain family.</text>
</comment>
<dbReference type="GO" id="GO:0032549">
    <property type="term" value="F:ribonucleoside binding"/>
    <property type="evidence" value="ECO:0007669"/>
    <property type="project" value="InterPro"/>
</dbReference>
<accession>A0A6N2MTJ5</accession>
<dbReference type="EMBL" id="CAADRP010001929">
    <property type="protein sequence ID" value="VFU56860.1"/>
    <property type="molecule type" value="Genomic_DNA"/>
</dbReference>
<keyword evidence="4" id="KW-0808">Transferase</keyword>
<organism evidence="8">
    <name type="scientific">Salix viminalis</name>
    <name type="common">Common osier</name>
    <name type="synonym">Basket willow</name>
    <dbReference type="NCBI Taxonomy" id="40686"/>
    <lineage>
        <taxon>Eukaryota</taxon>
        <taxon>Viridiplantae</taxon>
        <taxon>Streptophyta</taxon>
        <taxon>Embryophyta</taxon>
        <taxon>Tracheophyta</taxon>
        <taxon>Spermatophyta</taxon>
        <taxon>Magnoliopsida</taxon>
        <taxon>eudicotyledons</taxon>
        <taxon>Gunneridae</taxon>
        <taxon>Pentapetalae</taxon>
        <taxon>rosids</taxon>
        <taxon>fabids</taxon>
        <taxon>Malpighiales</taxon>
        <taxon>Salicaceae</taxon>
        <taxon>Saliceae</taxon>
        <taxon>Salix</taxon>
    </lineage>
</organism>
<evidence type="ECO:0000256" key="1">
    <source>
        <dbReference type="ARBA" id="ARBA00006835"/>
    </source>
</evidence>
<evidence type="ECO:0000256" key="3">
    <source>
        <dbReference type="ARBA" id="ARBA00022478"/>
    </source>
</evidence>
<dbReference type="SUPFAM" id="SSF64484">
    <property type="entry name" value="beta and beta-prime subunits of DNA dependent RNA-polymerase"/>
    <property type="match status" value="1"/>
</dbReference>
<dbReference type="GO" id="GO:0003677">
    <property type="term" value="F:DNA binding"/>
    <property type="evidence" value="ECO:0007669"/>
    <property type="project" value="InterPro"/>
</dbReference>
<dbReference type="InterPro" id="IPR037033">
    <property type="entry name" value="DNA-dir_RNAP_su2_hyb_sf"/>
</dbReference>
<dbReference type="EC" id="2.7.7.6" evidence="2"/>